<dbReference type="Proteomes" id="UP001219066">
    <property type="component" value="Chromosome"/>
</dbReference>
<organism evidence="1 2">
    <name type="scientific">Delftia tsuruhatensis</name>
    <dbReference type="NCBI Taxonomy" id="180282"/>
    <lineage>
        <taxon>Bacteria</taxon>
        <taxon>Pseudomonadati</taxon>
        <taxon>Pseudomonadota</taxon>
        <taxon>Betaproteobacteria</taxon>
        <taxon>Burkholderiales</taxon>
        <taxon>Comamonadaceae</taxon>
        <taxon>Delftia</taxon>
    </lineage>
</organism>
<evidence type="ECO:0000313" key="1">
    <source>
        <dbReference type="EMBL" id="WFF80570.1"/>
    </source>
</evidence>
<dbReference type="Pfam" id="PF18143">
    <property type="entry name" value="HAD_SAK_2"/>
    <property type="match status" value="1"/>
</dbReference>
<sequence>MVTDHDHIAWRENADMTSMSAGSSTPYIPASSPRSADVVLYLDLDGVVPHEAVLWHPRRGIYMSPYQASEHSLFEWLPLLQKELAPYPQVAIVLSSTWCIRPGYAKTLQLLPKELSARFIGGTFHKRVHGADPWLLASFRNTPRDQQILEDVMRRRPRQWLALDDDIEDWPPAILNRLVACAGKRGLSDPQTRMALRNMLQKCDAELAGKH</sequence>
<proteinExistence type="predicted"/>
<evidence type="ECO:0000313" key="2">
    <source>
        <dbReference type="Proteomes" id="UP001219066"/>
    </source>
</evidence>
<protein>
    <submittedName>
        <fullName evidence="1">HAD domain-containing protein</fullName>
    </submittedName>
</protein>
<gene>
    <name evidence="1" type="ORF">PYR84_27135</name>
</gene>
<accession>A0AAX3SKH1</accession>
<reference evidence="1" key="1">
    <citation type="submission" date="2023-03" db="EMBL/GenBank/DDBJ databases">
        <title>Synergistic degradation of erythromycin by symbiotic bacteria Ery-6A and Ery-6B and application in simulated water remediation.</title>
        <authorList>
            <person name="Xu S."/>
        </authorList>
    </citation>
    <scope>NUCLEOTIDE SEQUENCE</scope>
    <source>
        <strain evidence="1">Ery-6A</strain>
    </source>
</reference>
<dbReference type="RefSeq" id="WP_277849042.1">
    <property type="nucleotide sequence ID" value="NZ_CP120956.1"/>
</dbReference>
<dbReference type="AlphaFoldDB" id="A0AAX3SKH1"/>
<dbReference type="EMBL" id="CP120956">
    <property type="protein sequence ID" value="WFF80570.1"/>
    <property type="molecule type" value="Genomic_DNA"/>
</dbReference>
<name>A0AAX3SKH1_9BURK</name>